<gene>
    <name evidence="2" type="ORF">SAMN04487972_101310</name>
</gene>
<evidence type="ECO:0000313" key="3">
    <source>
        <dbReference type="Proteomes" id="UP000182312"/>
    </source>
</evidence>
<name>A0A1I0SJ60_9RHOB</name>
<evidence type="ECO:0000256" key="1">
    <source>
        <dbReference type="SAM" id="Phobius"/>
    </source>
</evidence>
<organism evidence="2 3">
    <name type="scientific">Paracoccus halophilus</name>
    <dbReference type="NCBI Taxonomy" id="376733"/>
    <lineage>
        <taxon>Bacteria</taxon>
        <taxon>Pseudomonadati</taxon>
        <taxon>Pseudomonadota</taxon>
        <taxon>Alphaproteobacteria</taxon>
        <taxon>Rhodobacterales</taxon>
        <taxon>Paracoccaceae</taxon>
        <taxon>Paracoccus</taxon>
    </lineage>
</organism>
<sequence>MTIWDGLVWGGAALTLAGLAALVWCIATAARAKARKLEDTAMRAIMRRVVAVNMAALAASVFGLMFVILGIVLGS</sequence>
<feature type="transmembrane region" description="Helical" evidence="1">
    <location>
        <begin position="50"/>
        <end position="73"/>
    </location>
</feature>
<evidence type="ECO:0000313" key="2">
    <source>
        <dbReference type="EMBL" id="SFA39520.1"/>
    </source>
</evidence>
<dbReference type="RefSeq" id="WP_175496368.1">
    <property type="nucleotide sequence ID" value="NZ_FOJO01000001.1"/>
</dbReference>
<protein>
    <submittedName>
        <fullName evidence="2">Uncharacterized protein</fullName>
    </submittedName>
</protein>
<keyword evidence="1" id="KW-0472">Membrane</keyword>
<proteinExistence type="predicted"/>
<dbReference type="AlphaFoldDB" id="A0A1I0SJ60"/>
<feature type="transmembrane region" description="Helical" evidence="1">
    <location>
        <begin position="6"/>
        <end position="29"/>
    </location>
</feature>
<keyword evidence="1" id="KW-0812">Transmembrane</keyword>
<keyword evidence="1" id="KW-1133">Transmembrane helix</keyword>
<dbReference type="Proteomes" id="UP000182312">
    <property type="component" value="Unassembled WGS sequence"/>
</dbReference>
<dbReference type="EMBL" id="FOJO01000001">
    <property type="protein sequence ID" value="SFA39520.1"/>
    <property type="molecule type" value="Genomic_DNA"/>
</dbReference>
<reference evidence="2 3" key="1">
    <citation type="submission" date="2016-10" db="EMBL/GenBank/DDBJ databases">
        <authorList>
            <person name="de Groot N.N."/>
        </authorList>
    </citation>
    <scope>NUCLEOTIDE SEQUENCE [LARGE SCALE GENOMIC DNA]</scope>
    <source>
        <strain evidence="2 3">CGMCC 1.6117</strain>
    </source>
</reference>
<accession>A0A1I0SJ60</accession>